<evidence type="ECO:0000313" key="3">
    <source>
        <dbReference type="Proteomes" id="UP000051672"/>
    </source>
</evidence>
<comment type="caution">
    <text evidence="2">The sequence shown here is derived from an EMBL/GenBank/DDBJ whole genome shotgun (WGS) entry which is preliminary data.</text>
</comment>
<organism evidence="2 3">
    <name type="scientific">Lacticaseibacillus brantae DSM 23927</name>
    <dbReference type="NCBI Taxonomy" id="1423727"/>
    <lineage>
        <taxon>Bacteria</taxon>
        <taxon>Bacillati</taxon>
        <taxon>Bacillota</taxon>
        <taxon>Bacilli</taxon>
        <taxon>Lactobacillales</taxon>
        <taxon>Lactobacillaceae</taxon>
        <taxon>Lacticaseibacillus</taxon>
    </lineage>
</organism>
<feature type="transmembrane region" description="Helical" evidence="1">
    <location>
        <begin position="12"/>
        <end position="29"/>
    </location>
</feature>
<keyword evidence="1" id="KW-0472">Membrane</keyword>
<feature type="transmembrane region" description="Helical" evidence="1">
    <location>
        <begin position="35"/>
        <end position="52"/>
    </location>
</feature>
<dbReference type="AlphaFoldDB" id="A0A0R2B7P0"/>
<evidence type="ECO:0000256" key="1">
    <source>
        <dbReference type="SAM" id="Phobius"/>
    </source>
</evidence>
<keyword evidence="1" id="KW-0812">Transmembrane</keyword>
<keyword evidence="1" id="KW-1133">Transmembrane helix</keyword>
<dbReference type="STRING" id="1423727.FC34_GL000148"/>
<protein>
    <submittedName>
        <fullName evidence="2">Uncharacterized protein</fullName>
    </submittedName>
</protein>
<dbReference type="Proteomes" id="UP000051672">
    <property type="component" value="Unassembled WGS sequence"/>
</dbReference>
<sequence length="61" mass="6858">MIIMNLLRTNAFMYILLGLLVLGIVAYVMNNAALLMILLALVLILIVLKIIANFQQRASRK</sequence>
<keyword evidence="3" id="KW-1185">Reference proteome</keyword>
<accession>A0A0R2B7P0</accession>
<reference evidence="2 3" key="1">
    <citation type="journal article" date="2015" name="Genome Announc.">
        <title>Expanding the biotechnology potential of lactobacilli through comparative genomics of 213 strains and associated genera.</title>
        <authorList>
            <person name="Sun Z."/>
            <person name="Harris H.M."/>
            <person name="McCann A."/>
            <person name="Guo C."/>
            <person name="Argimon S."/>
            <person name="Zhang W."/>
            <person name="Yang X."/>
            <person name="Jeffery I.B."/>
            <person name="Cooney J.C."/>
            <person name="Kagawa T.F."/>
            <person name="Liu W."/>
            <person name="Song Y."/>
            <person name="Salvetti E."/>
            <person name="Wrobel A."/>
            <person name="Rasinkangas P."/>
            <person name="Parkhill J."/>
            <person name="Rea M.C."/>
            <person name="O'Sullivan O."/>
            <person name="Ritari J."/>
            <person name="Douillard F.P."/>
            <person name="Paul Ross R."/>
            <person name="Yang R."/>
            <person name="Briner A.E."/>
            <person name="Felis G.E."/>
            <person name="de Vos W.M."/>
            <person name="Barrangou R."/>
            <person name="Klaenhammer T.R."/>
            <person name="Caufield P.W."/>
            <person name="Cui Y."/>
            <person name="Zhang H."/>
            <person name="O'Toole P.W."/>
        </authorList>
    </citation>
    <scope>NUCLEOTIDE SEQUENCE [LARGE SCALE GENOMIC DNA]</scope>
    <source>
        <strain evidence="2 3">DSM 23927</strain>
    </source>
</reference>
<name>A0A0R2B7P0_9LACO</name>
<evidence type="ECO:0000313" key="2">
    <source>
        <dbReference type="EMBL" id="KRM72443.1"/>
    </source>
</evidence>
<proteinExistence type="predicted"/>
<dbReference type="PATRIC" id="fig|1423727.3.peg.148"/>
<gene>
    <name evidence="2" type="ORF">FC34_GL000148</name>
</gene>
<dbReference type="EMBL" id="AYZQ01000001">
    <property type="protein sequence ID" value="KRM72443.1"/>
    <property type="molecule type" value="Genomic_DNA"/>
</dbReference>